<dbReference type="InterPro" id="IPR005119">
    <property type="entry name" value="LysR_subst-bd"/>
</dbReference>
<evidence type="ECO:0000259" key="5">
    <source>
        <dbReference type="PROSITE" id="PS50931"/>
    </source>
</evidence>
<dbReference type="SUPFAM" id="SSF46785">
    <property type="entry name" value="Winged helix' DNA-binding domain"/>
    <property type="match status" value="1"/>
</dbReference>
<protein>
    <submittedName>
        <fullName evidence="6">LysR family transcriptional regulator</fullName>
    </submittedName>
</protein>
<evidence type="ECO:0000256" key="4">
    <source>
        <dbReference type="ARBA" id="ARBA00023163"/>
    </source>
</evidence>
<comment type="similarity">
    <text evidence="1">Belongs to the LysR transcriptional regulatory family.</text>
</comment>
<comment type="caution">
    <text evidence="6">The sequence shown here is derived from an EMBL/GenBank/DDBJ whole genome shotgun (WGS) entry which is preliminary data.</text>
</comment>
<dbReference type="SUPFAM" id="SSF53850">
    <property type="entry name" value="Periplasmic binding protein-like II"/>
    <property type="match status" value="1"/>
</dbReference>
<dbReference type="InterPro" id="IPR058163">
    <property type="entry name" value="LysR-type_TF_proteobact-type"/>
</dbReference>
<sequence length="297" mass="32732">MSTPNLDWNDIPLLLALARAGSMSSAARDLGVDVSTISRRVAAVEAAMGTRLFIRSNRGYEPTDAGTVFIAHAERALGQVQALQAETRAEGEGISGRVRLTAVNVLFDHWLLEHLPALLQRHPKLDVQLLTDNSNLSFTRREADFALRLAQPTQDAAILMRKVGEIGFTVFGAGPYAALPPEQWDTQPWLSYGEELDALPEMRWLAQRQGLRRVLRVSNVTTLAHACAMGMGLAVLPCIVGSRQGLRPLCAPVLTRELWLLSHRDAARIKRFRAVADWLGELFESEAAVLRGDVDRP</sequence>
<keyword evidence="7" id="KW-1185">Reference proteome</keyword>
<dbReference type="RefSeq" id="WP_104231837.1">
    <property type="nucleotide sequence ID" value="NZ_PSNW01000012.1"/>
</dbReference>
<evidence type="ECO:0000256" key="3">
    <source>
        <dbReference type="ARBA" id="ARBA00023125"/>
    </source>
</evidence>
<dbReference type="Gene3D" id="3.40.190.290">
    <property type="match status" value="1"/>
</dbReference>
<keyword evidence="2" id="KW-0805">Transcription regulation</keyword>
<organism evidence="6 7">
    <name type="scientific">Solimonas fluminis</name>
    <dbReference type="NCBI Taxonomy" id="2086571"/>
    <lineage>
        <taxon>Bacteria</taxon>
        <taxon>Pseudomonadati</taxon>
        <taxon>Pseudomonadota</taxon>
        <taxon>Gammaproteobacteria</taxon>
        <taxon>Nevskiales</taxon>
        <taxon>Nevskiaceae</taxon>
        <taxon>Solimonas</taxon>
    </lineage>
</organism>
<proteinExistence type="inferred from homology"/>
<dbReference type="Pfam" id="PF00126">
    <property type="entry name" value="HTH_1"/>
    <property type="match status" value="1"/>
</dbReference>
<reference evidence="6 7" key="1">
    <citation type="submission" date="2018-02" db="EMBL/GenBank/DDBJ databases">
        <title>Genome sequencing of Solimonas sp. HR-BB.</title>
        <authorList>
            <person name="Lee Y."/>
            <person name="Jeon C.O."/>
        </authorList>
    </citation>
    <scope>NUCLEOTIDE SEQUENCE [LARGE SCALE GENOMIC DNA]</scope>
    <source>
        <strain evidence="6 7">HR-BB</strain>
    </source>
</reference>
<dbReference type="PROSITE" id="PS50931">
    <property type="entry name" value="HTH_LYSR"/>
    <property type="match status" value="1"/>
</dbReference>
<keyword evidence="4" id="KW-0804">Transcription</keyword>
<gene>
    <name evidence="6" type="ORF">C3942_18455</name>
</gene>
<dbReference type="GO" id="GO:0006351">
    <property type="term" value="P:DNA-templated transcription"/>
    <property type="evidence" value="ECO:0007669"/>
    <property type="project" value="TreeGrafter"/>
</dbReference>
<evidence type="ECO:0000313" key="7">
    <source>
        <dbReference type="Proteomes" id="UP000238220"/>
    </source>
</evidence>
<dbReference type="InterPro" id="IPR036390">
    <property type="entry name" value="WH_DNA-bd_sf"/>
</dbReference>
<dbReference type="InterPro" id="IPR036388">
    <property type="entry name" value="WH-like_DNA-bd_sf"/>
</dbReference>
<dbReference type="Pfam" id="PF03466">
    <property type="entry name" value="LysR_substrate"/>
    <property type="match status" value="1"/>
</dbReference>
<accession>A0A2S5TBX9</accession>
<dbReference type="InterPro" id="IPR000847">
    <property type="entry name" value="LysR_HTH_N"/>
</dbReference>
<dbReference type="EMBL" id="PSNW01000012">
    <property type="protein sequence ID" value="PPE72521.1"/>
    <property type="molecule type" value="Genomic_DNA"/>
</dbReference>
<dbReference type="Gene3D" id="1.10.10.10">
    <property type="entry name" value="Winged helix-like DNA-binding domain superfamily/Winged helix DNA-binding domain"/>
    <property type="match status" value="1"/>
</dbReference>
<dbReference type="Proteomes" id="UP000238220">
    <property type="component" value="Unassembled WGS sequence"/>
</dbReference>
<evidence type="ECO:0000256" key="2">
    <source>
        <dbReference type="ARBA" id="ARBA00023015"/>
    </source>
</evidence>
<feature type="domain" description="HTH lysR-type" evidence="5">
    <location>
        <begin position="6"/>
        <end position="63"/>
    </location>
</feature>
<dbReference type="AlphaFoldDB" id="A0A2S5TBX9"/>
<name>A0A2S5TBX9_9GAMM</name>
<keyword evidence="3" id="KW-0238">DNA-binding</keyword>
<dbReference type="OrthoDB" id="570111at2"/>
<evidence type="ECO:0000313" key="6">
    <source>
        <dbReference type="EMBL" id="PPE72521.1"/>
    </source>
</evidence>
<dbReference type="GO" id="GO:0043565">
    <property type="term" value="F:sequence-specific DNA binding"/>
    <property type="evidence" value="ECO:0007669"/>
    <property type="project" value="TreeGrafter"/>
</dbReference>
<evidence type="ECO:0000256" key="1">
    <source>
        <dbReference type="ARBA" id="ARBA00009437"/>
    </source>
</evidence>
<dbReference type="PANTHER" id="PTHR30537">
    <property type="entry name" value="HTH-TYPE TRANSCRIPTIONAL REGULATOR"/>
    <property type="match status" value="1"/>
</dbReference>
<dbReference type="PANTHER" id="PTHR30537:SF3">
    <property type="entry name" value="TRANSCRIPTIONAL REGULATORY PROTEIN"/>
    <property type="match status" value="1"/>
</dbReference>
<dbReference type="GO" id="GO:0003700">
    <property type="term" value="F:DNA-binding transcription factor activity"/>
    <property type="evidence" value="ECO:0007669"/>
    <property type="project" value="InterPro"/>
</dbReference>